<dbReference type="GO" id="GO:0005886">
    <property type="term" value="C:plasma membrane"/>
    <property type="evidence" value="ECO:0007669"/>
    <property type="project" value="UniProtKB-SubCell"/>
</dbReference>
<dbReference type="AlphaFoldDB" id="A0A1Y3FFX7"/>
<dbReference type="EMBL" id="MDHH01000001">
    <property type="protein sequence ID" value="OUE04579.1"/>
    <property type="molecule type" value="Genomic_DNA"/>
</dbReference>
<feature type="transmembrane region" description="Helical" evidence="7">
    <location>
        <begin position="163"/>
        <end position="184"/>
    </location>
</feature>
<dbReference type="SUPFAM" id="SSF161098">
    <property type="entry name" value="MetI-like"/>
    <property type="match status" value="1"/>
</dbReference>
<organism evidence="8 9">
    <name type="scientific">Clavibacter michiganensis subsp. michiganensis</name>
    <dbReference type="NCBI Taxonomy" id="33013"/>
    <lineage>
        <taxon>Bacteria</taxon>
        <taxon>Bacillati</taxon>
        <taxon>Actinomycetota</taxon>
        <taxon>Actinomycetes</taxon>
        <taxon>Micrococcales</taxon>
        <taxon>Microbacteriaceae</taxon>
        <taxon>Clavibacter</taxon>
    </lineage>
</organism>
<keyword evidence="2 7" id="KW-0813">Transport</keyword>
<keyword evidence="5 7" id="KW-1133">Transmembrane helix</keyword>
<evidence type="ECO:0000256" key="7">
    <source>
        <dbReference type="RuleBase" id="RU363032"/>
    </source>
</evidence>
<dbReference type="RefSeq" id="WP_011931303.1">
    <property type="nucleotide sequence ID" value="NZ_CP047054.1"/>
</dbReference>
<evidence type="ECO:0000313" key="8">
    <source>
        <dbReference type="EMBL" id="OUE04579.1"/>
    </source>
</evidence>
<dbReference type="GO" id="GO:0055085">
    <property type="term" value="P:transmembrane transport"/>
    <property type="evidence" value="ECO:0007669"/>
    <property type="project" value="InterPro"/>
</dbReference>
<keyword evidence="6 7" id="KW-0472">Membrane</keyword>
<accession>A0A1Y3FFX7</accession>
<evidence type="ECO:0000256" key="1">
    <source>
        <dbReference type="ARBA" id="ARBA00004651"/>
    </source>
</evidence>
<feature type="transmembrane region" description="Helical" evidence="7">
    <location>
        <begin position="103"/>
        <end position="123"/>
    </location>
</feature>
<dbReference type="Gene3D" id="1.10.3720.10">
    <property type="entry name" value="MetI-like"/>
    <property type="match status" value="1"/>
</dbReference>
<protein>
    <submittedName>
        <fullName evidence="8">L-arabinose transport system permease protein AraQ</fullName>
    </submittedName>
</protein>
<evidence type="ECO:0000256" key="2">
    <source>
        <dbReference type="ARBA" id="ARBA00022448"/>
    </source>
</evidence>
<dbReference type="PROSITE" id="PS50928">
    <property type="entry name" value="ABC_TM1"/>
    <property type="match status" value="1"/>
</dbReference>
<dbReference type="PANTHER" id="PTHR43744">
    <property type="entry name" value="ABC TRANSPORTER PERMEASE PROTEIN MG189-RELATED-RELATED"/>
    <property type="match status" value="1"/>
</dbReference>
<dbReference type="Proteomes" id="UP000195062">
    <property type="component" value="Unassembled WGS sequence"/>
</dbReference>
<feature type="transmembrane region" description="Helical" evidence="7">
    <location>
        <begin position="135"/>
        <end position="157"/>
    </location>
</feature>
<sequence>MTAPSVPYIRQTAGPGAARSASKRRDKGATGDKPKWVTYAVLGAVILISVLPLYYTFLLASNTSAEVAQNPIPSVIPGGELVNNLTRLFQSDIDLMKAAWNSFFVSAVTAVAVVFFSTLAGFAFAKLRFRGQVPLLAIVVATLAVPTQLGVVPLYIVMRELGLVGNLWAVILPGIVTAFGVFWMTQYLSAALPFELIEAARIDGASTFRTFWSIALPAVRPAASMLGLFSFIGAWTNYFWPAIVLGPQNPTLPVALQLLQTGFFKDIPLIMTGVLVSIVPLLVLFLILGKQLVAGVMQGAIKG</sequence>
<dbReference type="Pfam" id="PF00528">
    <property type="entry name" value="BPD_transp_1"/>
    <property type="match status" value="1"/>
</dbReference>
<dbReference type="PANTHER" id="PTHR43744:SF12">
    <property type="entry name" value="ABC TRANSPORTER PERMEASE PROTEIN MG189-RELATED"/>
    <property type="match status" value="1"/>
</dbReference>
<feature type="transmembrane region" description="Helical" evidence="7">
    <location>
        <begin position="36"/>
        <end position="55"/>
    </location>
</feature>
<evidence type="ECO:0000256" key="6">
    <source>
        <dbReference type="ARBA" id="ARBA00023136"/>
    </source>
</evidence>
<gene>
    <name evidence="8" type="primary">araQ_7</name>
    <name evidence="8" type="ORF">CMMCAS07_06510</name>
</gene>
<dbReference type="InterPro" id="IPR035906">
    <property type="entry name" value="MetI-like_sf"/>
</dbReference>
<evidence type="ECO:0000256" key="5">
    <source>
        <dbReference type="ARBA" id="ARBA00022989"/>
    </source>
</evidence>
<keyword evidence="3" id="KW-1003">Cell membrane</keyword>
<comment type="caution">
    <text evidence="8">The sequence shown here is derived from an EMBL/GenBank/DDBJ whole genome shotgun (WGS) entry which is preliminary data.</text>
</comment>
<keyword evidence="9" id="KW-1185">Reference proteome</keyword>
<feature type="transmembrane region" description="Helical" evidence="7">
    <location>
        <begin position="267"/>
        <end position="288"/>
    </location>
</feature>
<proteinExistence type="inferred from homology"/>
<reference evidence="8 9" key="1">
    <citation type="submission" date="2016-08" db="EMBL/GenBank/DDBJ databases">
        <title>Genome sequence of Clavibacter michiganensis subsp. michiganensis strain CASJ007.</title>
        <authorList>
            <person name="Thapa S.P."/>
            <person name="Coaker G."/>
        </authorList>
    </citation>
    <scope>NUCLEOTIDE SEQUENCE [LARGE SCALE GENOMIC DNA]</scope>
    <source>
        <strain evidence="8">CASJ007</strain>
    </source>
</reference>
<comment type="subcellular location">
    <subcellularLocation>
        <location evidence="1 7">Cell membrane</location>
        <topology evidence="1 7">Multi-pass membrane protein</topology>
    </subcellularLocation>
</comment>
<dbReference type="InterPro" id="IPR000515">
    <property type="entry name" value="MetI-like"/>
</dbReference>
<evidence type="ECO:0000256" key="3">
    <source>
        <dbReference type="ARBA" id="ARBA00022475"/>
    </source>
</evidence>
<comment type="similarity">
    <text evidence="7">Belongs to the binding-protein-dependent transport system permease family.</text>
</comment>
<keyword evidence="4 7" id="KW-0812">Transmembrane</keyword>
<dbReference type="CDD" id="cd06261">
    <property type="entry name" value="TM_PBP2"/>
    <property type="match status" value="1"/>
</dbReference>
<name>A0A1Y3FFX7_CLAMM</name>
<evidence type="ECO:0000256" key="4">
    <source>
        <dbReference type="ARBA" id="ARBA00022692"/>
    </source>
</evidence>
<evidence type="ECO:0000313" key="9">
    <source>
        <dbReference type="Proteomes" id="UP000195062"/>
    </source>
</evidence>
<dbReference type="OMA" id="NFFWPFI"/>